<dbReference type="InterPro" id="IPR003593">
    <property type="entry name" value="AAA+_ATPase"/>
</dbReference>
<feature type="domain" description="ABC transporter" evidence="4">
    <location>
        <begin position="2"/>
        <end position="233"/>
    </location>
</feature>
<dbReference type="InterPro" id="IPR051782">
    <property type="entry name" value="ABC_Transporter_VariousFunc"/>
</dbReference>
<dbReference type="PANTHER" id="PTHR42939">
    <property type="entry name" value="ABC TRANSPORTER ATP-BINDING PROTEIN ALBC-RELATED"/>
    <property type="match status" value="1"/>
</dbReference>
<evidence type="ECO:0000259" key="4">
    <source>
        <dbReference type="PROSITE" id="PS50893"/>
    </source>
</evidence>
<keyword evidence="1" id="KW-0813">Transport</keyword>
<keyword evidence="3 5" id="KW-0067">ATP-binding</keyword>
<dbReference type="Pfam" id="PF00005">
    <property type="entry name" value="ABC_tran"/>
    <property type="match status" value="1"/>
</dbReference>
<dbReference type="GO" id="GO:0016887">
    <property type="term" value="F:ATP hydrolysis activity"/>
    <property type="evidence" value="ECO:0007669"/>
    <property type="project" value="InterPro"/>
</dbReference>
<gene>
    <name evidence="5" type="ORF">PRVXH_000941</name>
</gene>
<keyword evidence="2" id="KW-0547">Nucleotide-binding</keyword>
<proteinExistence type="predicted"/>
<sequence length="246" mass="27295">MLKVTNMHKNYGDLKAVQGIDFEVRPGEILGFLGPNGAGKTTTIKICSGLLLPTEGEVTLCDYDIVKEPTQAKKQLGYVPDDPFLYEKLTGRQFLEFVGEIYDINPQNRHQKIEDMMEQLELTDKADELIGSYSRGMKRKIALMAGIIHSPKVLLLDEPTLGLDAVSAKKAKDIIKEMAYKKNTAVLLTTHVMEIAEQICDRIAVINKGKLVAVGTLEELQQKAKDGTTLEEVFVNITKQQTSDLG</sequence>
<dbReference type="SUPFAM" id="SSF52540">
    <property type="entry name" value="P-loop containing nucleoside triphosphate hydrolases"/>
    <property type="match status" value="1"/>
</dbReference>
<accession>A0AAU8HW42</accession>
<evidence type="ECO:0000256" key="1">
    <source>
        <dbReference type="ARBA" id="ARBA00022448"/>
    </source>
</evidence>
<dbReference type="GO" id="GO:0005524">
    <property type="term" value="F:ATP binding"/>
    <property type="evidence" value="ECO:0007669"/>
    <property type="project" value="UniProtKB-KW"/>
</dbReference>
<dbReference type="InterPro" id="IPR027417">
    <property type="entry name" value="P-loop_NTPase"/>
</dbReference>
<evidence type="ECO:0000256" key="2">
    <source>
        <dbReference type="ARBA" id="ARBA00022741"/>
    </source>
</evidence>
<dbReference type="RefSeq" id="WP_353894162.1">
    <property type="nucleotide sequence ID" value="NZ_CP159485.1"/>
</dbReference>
<dbReference type="PROSITE" id="PS50893">
    <property type="entry name" value="ABC_TRANSPORTER_2"/>
    <property type="match status" value="1"/>
</dbReference>
<dbReference type="InterPro" id="IPR003439">
    <property type="entry name" value="ABC_transporter-like_ATP-bd"/>
</dbReference>
<dbReference type="AlphaFoldDB" id="A0AAU8HW42"/>
<dbReference type="Gene3D" id="3.40.50.300">
    <property type="entry name" value="P-loop containing nucleotide triphosphate hydrolases"/>
    <property type="match status" value="1"/>
</dbReference>
<dbReference type="SMART" id="SM00382">
    <property type="entry name" value="AAA"/>
    <property type="match status" value="1"/>
</dbReference>
<evidence type="ECO:0000313" key="5">
    <source>
        <dbReference type="EMBL" id="XCI29614.1"/>
    </source>
</evidence>
<reference evidence="5" key="2">
    <citation type="submission" date="2024-06" db="EMBL/GenBank/DDBJ databases">
        <authorList>
            <person name="Petrova K.O."/>
            <person name="Toshchakov S.V."/>
            <person name="Boltjanskaja Y.V."/>
            <person name="Kevbrin V.V."/>
        </authorList>
    </citation>
    <scope>NUCLEOTIDE SEQUENCE</scope>
    <source>
        <strain evidence="5">Z-710</strain>
    </source>
</reference>
<name>A0AAU8HW42_9FIRM</name>
<reference evidence="5" key="1">
    <citation type="journal article" date="2018" name="Antonie Van Leeuwenhoek">
        <title>Proteinivorax hydrogeniformans sp. nov., an anaerobic, haloalkaliphilic bacterium fermenting proteinaceous compounds with high hydrogen production.</title>
        <authorList>
            <person name="Boltyanskaya Y."/>
            <person name="Detkova E."/>
            <person name="Pimenov N."/>
            <person name="Kevbrin V."/>
        </authorList>
    </citation>
    <scope>NUCLEOTIDE SEQUENCE</scope>
    <source>
        <strain evidence="5">Z-710</strain>
    </source>
</reference>
<organism evidence="5">
    <name type="scientific">Proteinivorax hydrogeniformans</name>
    <dbReference type="NCBI Taxonomy" id="1826727"/>
    <lineage>
        <taxon>Bacteria</taxon>
        <taxon>Bacillati</taxon>
        <taxon>Bacillota</taxon>
        <taxon>Clostridia</taxon>
        <taxon>Eubacteriales</taxon>
        <taxon>Proteinivoracaceae</taxon>
        <taxon>Proteinivorax</taxon>
    </lineage>
</organism>
<dbReference type="PANTHER" id="PTHR42939:SF1">
    <property type="entry name" value="ABC TRANSPORTER ATP-BINDING PROTEIN ALBC-RELATED"/>
    <property type="match status" value="1"/>
</dbReference>
<dbReference type="EMBL" id="CP159485">
    <property type="protein sequence ID" value="XCI29614.1"/>
    <property type="molecule type" value="Genomic_DNA"/>
</dbReference>
<protein>
    <submittedName>
        <fullName evidence="5">ABC transporter ATP-binding protein</fullName>
    </submittedName>
</protein>
<evidence type="ECO:0000256" key="3">
    <source>
        <dbReference type="ARBA" id="ARBA00022840"/>
    </source>
</evidence>